<evidence type="ECO:0000256" key="3">
    <source>
        <dbReference type="ARBA" id="ARBA00022989"/>
    </source>
</evidence>
<feature type="transmembrane region" description="Helical" evidence="6">
    <location>
        <begin position="205"/>
        <end position="222"/>
    </location>
</feature>
<feature type="transmembrane region" description="Helical" evidence="6">
    <location>
        <begin position="80"/>
        <end position="98"/>
    </location>
</feature>
<evidence type="ECO:0008006" key="9">
    <source>
        <dbReference type="Google" id="ProtNLM"/>
    </source>
</evidence>
<evidence type="ECO:0000256" key="5">
    <source>
        <dbReference type="SAM" id="MobiDB-lite"/>
    </source>
</evidence>
<evidence type="ECO:0000256" key="6">
    <source>
        <dbReference type="SAM" id="Phobius"/>
    </source>
</evidence>
<feature type="transmembrane region" description="Helical" evidence="6">
    <location>
        <begin position="105"/>
        <end position="123"/>
    </location>
</feature>
<evidence type="ECO:0000313" key="8">
    <source>
        <dbReference type="Proteomes" id="UP001189429"/>
    </source>
</evidence>
<keyword evidence="4 6" id="KW-0472">Membrane</keyword>
<feature type="transmembrane region" description="Helical" evidence="6">
    <location>
        <begin position="280"/>
        <end position="297"/>
    </location>
</feature>
<sequence>MPLSVGLEGAAGRGPDSIAPESCPEPTDAQQPASTRQQWRVVLVVALNSMLNAFVSMNTSSVEREYARVLNTTEDDVAHLYSYFLFTVMLGMTPGMIWATQQEGVALCFSVCANVSSTWIRWLSVNTGNYGLCLLSTVVSASGAWTILSLPAQITHQRFPPDKGTLTTSIMIQANYFGWLLGAFIPPHALRHGPSVPASLKELCFAQAVVATPLFFLFFLVYRPVNPSDRRIIAELHQDLAQSMSSLNVEISNAGHANSQSLSDGGFKQLFKSLVAQPTFALQVLACGLLGGISFALPSSSVAILEHFGFLERVSSLVNVGFIGTGIVAGLLFGKVCNTPRRYEGCLKIMFVCSAACLTATAWLASQGFLRHDERHWWGFQVFLFLSAVTGMSSIGFIGVGIQAAALYPADPGYVCWAIEIIIQGLGGGLNFWSANKNGFVPLAATAIVATTFMYLSYACHTTRPLGRLI</sequence>
<accession>A0ABN9QK14</accession>
<reference evidence="7" key="1">
    <citation type="submission" date="2023-10" db="EMBL/GenBank/DDBJ databases">
        <authorList>
            <person name="Chen Y."/>
            <person name="Shah S."/>
            <person name="Dougan E. K."/>
            <person name="Thang M."/>
            <person name="Chan C."/>
        </authorList>
    </citation>
    <scope>NUCLEOTIDE SEQUENCE [LARGE SCALE GENOMIC DNA]</scope>
</reference>
<evidence type="ECO:0000256" key="1">
    <source>
        <dbReference type="ARBA" id="ARBA00004141"/>
    </source>
</evidence>
<comment type="caution">
    <text evidence="7">The sequence shown here is derived from an EMBL/GenBank/DDBJ whole genome shotgun (WGS) entry which is preliminary data.</text>
</comment>
<dbReference type="PANTHER" id="PTHR10924">
    <property type="entry name" value="MAJOR FACILITATOR SUPERFAMILY PROTEIN-RELATED"/>
    <property type="match status" value="1"/>
</dbReference>
<evidence type="ECO:0000256" key="2">
    <source>
        <dbReference type="ARBA" id="ARBA00022692"/>
    </source>
</evidence>
<dbReference type="EMBL" id="CAUYUJ010003470">
    <property type="protein sequence ID" value="CAK0805476.1"/>
    <property type="molecule type" value="Genomic_DNA"/>
</dbReference>
<keyword evidence="8" id="KW-1185">Reference proteome</keyword>
<feature type="transmembrane region" description="Helical" evidence="6">
    <location>
        <begin position="377"/>
        <end position="402"/>
    </location>
</feature>
<feature type="transmembrane region" description="Helical" evidence="6">
    <location>
        <begin position="439"/>
        <end position="458"/>
    </location>
</feature>
<feature type="transmembrane region" description="Helical" evidence="6">
    <location>
        <begin position="129"/>
        <end position="152"/>
    </location>
</feature>
<feature type="transmembrane region" description="Helical" evidence="6">
    <location>
        <begin position="317"/>
        <end position="334"/>
    </location>
</feature>
<dbReference type="InterPro" id="IPR049680">
    <property type="entry name" value="FLVCR1-2_SLC49-like"/>
</dbReference>
<dbReference type="PANTHER" id="PTHR10924:SF6">
    <property type="entry name" value="SOLUTE CARRIER FAMILY 49 MEMBER A3"/>
    <property type="match status" value="1"/>
</dbReference>
<keyword evidence="2 6" id="KW-0812">Transmembrane</keyword>
<feature type="region of interest" description="Disordered" evidence="5">
    <location>
        <begin position="1"/>
        <end position="34"/>
    </location>
</feature>
<organism evidence="7 8">
    <name type="scientific">Prorocentrum cordatum</name>
    <dbReference type="NCBI Taxonomy" id="2364126"/>
    <lineage>
        <taxon>Eukaryota</taxon>
        <taxon>Sar</taxon>
        <taxon>Alveolata</taxon>
        <taxon>Dinophyceae</taxon>
        <taxon>Prorocentrales</taxon>
        <taxon>Prorocentraceae</taxon>
        <taxon>Prorocentrum</taxon>
    </lineage>
</organism>
<name>A0ABN9QK14_9DINO</name>
<dbReference type="Proteomes" id="UP001189429">
    <property type="component" value="Unassembled WGS sequence"/>
</dbReference>
<feature type="transmembrane region" description="Helical" evidence="6">
    <location>
        <begin position="414"/>
        <end position="433"/>
    </location>
</feature>
<dbReference type="InterPro" id="IPR036259">
    <property type="entry name" value="MFS_trans_sf"/>
</dbReference>
<evidence type="ECO:0000313" key="7">
    <source>
        <dbReference type="EMBL" id="CAK0805476.1"/>
    </source>
</evidence>
<proteinExistence type="predicted"/>
<dbReference type="Gene3D" id="1.20.1250.20">
    <property type="entry name" value="MFS general substrate transporter like domains"/>
    <property type="match status" value="1"/>
</dbReference>
<evidence type="ECO:0000256" key="4">
    <source>
        <dbReference type="ARBA" id="ARBA00023136"/>
    </source>
</evidence>
<feature type="transmembrane region" description="Helical" evidence="6">
    <location>
        <begin position="346"/>
        <end position="365"/>
    </location>
</feature>
<comment type="subcellular location">
    <subcellularLocation>
        <location evidence="1">Membrane</location>
        <topology evidence="1">Multi-pass membrane protein</topology>
    </subcellularLocation>
</comment>
<feature type="transmembrane region" description="Helical" evidence="6">
    <location>
        <begin position="41"/>
        <end position="60"/>
    </location>
</feature>
<keyword evidence="3 6" id="KW-1133">Transmembrane helix</keyword>
<gene>
    <name evidence="7" type="ORF">PCOR1329_LOCUS11972</name>
</gene>
<protein>
    <recommendedName>
        <fullName evidence="9">Solute carrier family 40 protein</fullName>
    </recommendedName>
</protein>
<dbReference type="SUPFAM" id="SSF103473">
    <property type="entry name" value="MFS general substrate transporter"/>
    <property type="match status" value="1"/>
</dbReference>